<keyword evidence="3" id="KW-0245">EGF-like domain</keyword>
<dbReference type="InterPro" id="IPR001879">
    <property type="entry name" value="GPCR_2_extracellular_dom"/>
</dbReference>
<feature type="disulfide bond" evidence="3">
    <location>
        <begin position="12"/>
        <end position="21"/>
    </location>
</feature>
<evidence type="ECO:0000259" key="7">
    <source>
        <dbReference type="PROSITE" id="PS50835"/>
    </source>
</evidence>
<keyword evidence="4" id="KW-0472">Membrane</keyword>
<dbReference type="Pfam" id="PF07679">
    <property type="entry name" value="I-set"/>
    <property type="match status" value="1"/>
</dbReference>
<feature type="domain" description="Ig-like" evidence="7">
    <location>
        <begin position="265"/>
        <end position="352"/>
    </location>
</feature>
<dbReference type="InterPro" id="IPR036445">
    <property type="entry name" value="GPCR_2_extracell_dom_sf"/>
</dbReference>
<feature type="transmembrane region" description="Helical" evidence="4">
    <location>
        <begin position="709"/>
        <end position="728"/>
    </location>
</feature>
<dbReference type="PANTHER" id="PTHR45813:SF8">
    <property type="entry name" value="IG-LIKE DOMAIN-CONTAINING PROTEIN"/>
    <property type="match status" value="1"/>
</dbReference>
<keyword evidence="4" id="KW-0812">Transmembrane</keyword>
<dbReference type="PROSITE" id="PS01186">
    <property type="entry name" value="EGF_2"/>
    <property type="match status" value="1"/>
</dbReference>
<feature type="domain" description="EGF-like" evidence="5">
    <location>
        <begin position="1"/>
        <end position="22"/>
    </location>
</feature>
<comment type="similarity">
    <text evidence="1">Belongs to the G-protein coupled receptor 2 family. Adhesion G-protein coupled receptor (ADGR) subfamily.</text>
</comment>
<feature type="domain" description="G-protein coupled receptors family 2 profile 1" evidence="6">
    <location>
        <begin position="362"/>
        <end position="418"/>
    </location>
</feature>
<protein>
    <submittedName>
        <fullName evidence="9">Uncharacterized protein LOC108560166</fullName>
    </submittedName>
</protein>
<dbReference type="InterPro" id="IPR000742">
    <property type="entry name" value="EGF"/>
</dbReference>
<dbReference type="PROSITE" id="PS50227">
    <property type="entry name" value="G_PROTEIN_RECEP_F2_3"/>
    <property type="match status" value="1"/>
</dbReference>
<keyword evidence="2" id="KW-0325">Glycoprotein</keyword>
<keyword evidence="8" id="KW-1185">Reference proteome</keyword>
<dbReference type="InterPro" id="IPR007110">
    <property type="entry name" value="Ig-like_dom"/>
</dbReference>
<dbReference type="Proteomes" id="UP000695000">
    <property type="component" value="Unplaced"/>
</dbReference>
<dbReference type="InterPro" id="IPR013783">
    <property type="entry name" value="Ig-like_fold"/>
</dbReference>
<sequence length="1086" mass="122243">MHIGVSTVVCSCQPGFTGSNCEILMTQEPNNARGLDVFKSCPYDGTLENACDCPRTLKNDTSDLIGYTADLFISNVTTRSFDESEVKIALEQYISGLLPRSVHPVQIPYLKCGSEGIDLTIRFYAPKSNERLKNILNNWNMSGKIGNITLLDKELFFKRDPYLDLQSVSINHEILEENDEFILSCVARGSRNMIFRWFKDGMLLNTDWTHGNKWTKLIDEGKEKYSALLGIVRATRADSGVFTCQVEDYGMQQCISRFVSIKFKPSILLRPMTLTVSKGQPFSIKCGSKYNNYIYSWTKDKMLLPRKTETERYDVLYVGGSLLRSSGINKSATYSCLVQDGKLFSESSIVVHVIDKSVISPCSVEMSDGLLWPETAPGTEHKQLCPKTYMGVVSRSCNILETGRSWLPPEYSNCTSDHLLSTKIDFQFLRAGYERISPLEALNNVANYVANRTLLRGEGYVILDLIGNIWHLYNSSTASHAESKDIAAVIFEIVDCLLNQKDSFNKEEQVLLLQNLMKEVLKSQTETTRKSYRNLDIVVDHFGADYVTEVIYRNLSEFLPSKSVIRLKDDRDIEYRIISSVNGRWLSGGSDFDVGVRLMKLLFIHEPVGRSFEWDIRCALAEFASSNYAWDTNQCFARSENSTATICNCSHQGTIALLLVKEPRMERIETTNPNNFIILIGCSSALILTSFCSLILLLNWLYRRSSFTFLKLQCCVSLSAVLIIFLIATSNDIPKDLFLYTVSLLQGFFFMALSSQLSTLLVIYTELVNIQNKEGLKQTAVGIMTGAPLLVVFGSHVAHQSTEIQLKFWWILQGSLSFKVFIICGVIMSVLFIVLFGIVMRMIHVETECKSNYLMNRSAVIKRTLVVFYTVTLLACLSVVYVNKLNEVLWYYVFSGVSIYSGLVLGICLIWKSNFALRPKLKDKFKLSLHHNSTENQQSEKCDESINCEEVIGMEQSPSIQQYTSSPTQLNPLIKSSSLTSPDILGSKMFVELDLVASSLQSAPSPKSNIKIAISRAFEEPLKVASVLSDGKMTTNDEGNCRSPQCMDAVMDSISQDLNYLLNGDGSQLQFTAQQKRDFFDDIIKC</sequence>
<feature type="domain" description="Ig-like" evidence="7">
    <location>
        <begin position="161"/>
        <end position="256"/>
    </location>
</feature>
<dbReference type="GeneID" id="108560166"/>
<evidence type="ECO:0000313" key="9">
    <source>
        <dbReference type="RefSeq" id="XP_017773101.1"/>
    </source>
</evidence>
<proteinExistence type="inferred from homology"/>
<dbReference type="Gene3D" id="4.10.1240.10">
    <property type="entry name" value="GPCR, family 2, extracellular hormone receptor domain"/>
    <property type="match status" value="1"/>
</dbReference>
<accession>A0ABM1MEV1</accession>
<dbReference type="SMART" id="SM00008">
    <property type="entry name" value="HormR"/>
    <property type="match status" value="1"/>
</dbReference>
<dbReference type="SUPFAM" id="SSF111418">
    <property type="entry name" value="Hormone receptor domain"/>
    <property type="match status" value="1"/>
</dbReference>
<organism evidence="8 9">
    <name type="scientific">Nicrophorus vespilloides</name>
    <name type="common">Boreal carrion beetle</name>
    <dbReference type="NCBI Taxonomy" id="110193"/>
    <lineage>
        <taxon>Eukaryota</taxon>
        <taxon>Metazoa</taxon>
        <taxon>Ecdysozoa</taxon>
        <taxon>Arthropoda</taxon>
        <taxon>Hexapoda</taxon>
        <taxon>Insecta</taxon>
        <taxon>Pterygota</taxon>
        <taxon>Neoptera</taxon>
        <taxon>Endopterygota</taxon>
        <taxon>Coleoptera</taxon>
        <taxon>Polyphaga</taxon>
        <taxon>Staphyliniformia</taxon>
        <taxon>Silphidae</taxon>
        <taxon>Nicrophorinae</taxon>
        <taxon>Nicrophorus</taxon>
    </lineage>
</organism>
<reference evidence="9" key="1">
    <citation type="submission" date="2025-08" db="UniProtKB">
        <authorList>
            <consortium name="RefSeq"/>
        </authorList>
    </citation>
    <scope>IDENTIFICATION</scope>
</reference>
<feature type="transmembrane region" description="Helical" evidence="4">
    <location>
        <begin position="779"/>
        <end position="798"/>
    </location>
</feature>
<comment type="caution">
    <text evidence="3">Lacks conserved residue(s) required for the propagation of feature annotation.</text>
</comment>
<gene>
    <name evidence="9" type="primary">LOC108560166</name>
</gene>
<evidence type="ECO:0000259" key="6">
    <source>
        <dbReference type="PROSITE" id="PS50227"/>
    </source>
</evidence>
<dbReference type="SMART" id="SM00409">
    <property type="entry name" value="IG"/>
    <property type="match status" value="2"/>
</dbReference>
<keyword evidence="3" id="KW-1015">Disulfide bond</keyword>
<dbReference type="Gene3D" id="2.60.40.10">
    <property type="entry name" value="Immunoglobulins"/>
    <property type="match status" value="2"/>
</dbReference>
<evidence type="ECO:0000259" key="5">
    <source>
        <dbReference type="PROSITE" id="PS50026"/>
    </source>
</evidence>
<dbReference type="PANTHER" id="PTHR45813">
    <property type="entry name" value="IG-LIKE DOMAIN-CONTAINING PROTEIN"/>
    <property type="match status" value="1"/>
</dbReference>
<dbReference type="InterPro" id="IPR036179">
    <property type="entry name" value="Ig-like_dom_sf"/>
</dbReference>
<feature type="transmembrane region" description="Helical" evidence="4">
    <location>
        <begin position="864"/>
        <end position="883"/>
    </location>
</feature>
<dbReference type="InterPro" id="IPR003599">
    <property type="entry name" value="Ig_sub"/>
</dbReference>
<dbReference type="Pfam" id="PF02793">
    <property type="entry name" value="HRM"/>
    <property type="match status" value="1"/>
</dbReference>
<feature type="transmembrane region" description="Helical" evidence="4">
    <location>
        <begin position="748"/>
        <end position="767"/>
    </location>
</feature>
<dbReference type="PROSITE" id="PS50835">
    <property type="entry name" value="IG_LIKE"/>
    <property type="match status" value="2"/>
</dbReference>
<feature type="transmembrane region" description="Helical" evidence="4">
    <location>
        <begin position="818"/>
        <end position="843"/>
    </location>
</feature>
<feature type="transmembrane region" description="Helical" evidence="4">
    <location>
        <begin position="889"/>
        <end position="911"/>
    </location>
</feature>
<evidence type="ECO:0000256" key="2">
    <source>
        <dbReference type="ARBA" id="ARBA00023180"/>
    </source>
</evidence>
<dbReference type="CDD" id="cd00096">
    <property type="entry name" value="Ig"/>
    <property type="match status" value="1"/>
</dbReference>
<name>A0ABM1MEV1_NICVS</name>
<evidence type="ECO:0000256" key="1">
    <source>
        <dbReference type="ARBA" id="ARBA00007343"/>
    </source>
</evidence>
<dbReference type="PROSITE" id="PS00022">
    <property type="entry name" value="EGF_1"/>
    <property type="match status" value="1"/>
</dbReference>
<dbReference type="InterPro" id="IPR051587">
    <property type="entry name" value="Adhesion_GPCR"/>
</dbReference>
<dbReference type="RefSeq" id="XP_017773101.1">
    <property type="nucleotide sequence ID" value="XM_017917612.1"/>
</dbReference>
<dbReference type="Gene3D" id="2.60.220.50">
    <property type="match status" value="1"/>
</dbReference>
<evidence type="ECO:0000256" key="3">
    <source>
        <dbReference type="PROSITE-ProRule" id="PRU00076"/>
    </source>
</evidence>
<dbReference type="InterPro" id="IPR013098">
    <property type="entry name" value="Ig_I-set"/>
</dbReference>
<keyword evidence="4" id="KW-1133">Transmembrane helix</keyword>
<evidence type="ECO:0000256" key="4">
    <source>
        <dbReference type="SAM" id="Phobius"/>
    </source>
</evidence>
<dbReference type="InterPro" id="IPR046338">
    <property type="entry name" value="GAIN_dom_sf"/>
</dbReference>
<dbReference type="PROSITE" id="PS50026">
    <property type="entry name" value="EGF_3"/>
    <property type="match status" value="1"/>
</dbReference>
<evidence type="ECO:0000313" key="8">
    <source>
        <dbReference type="Proteomes" id="UP000695000"/>
    </source>
</evidence>
<dbReference type="SUPFAM" id="SSF48726">
    <property type="entry name" value="Immunoglobulin"/>
    <property type="match status" value="2"/>
</dbReference>
<feature type="transmembrane region" description="Helical" evidence="4">
    <location>
        <begin position="676"/>
        <end position="702"/>
    </location>
</feature>